<dbReference type="EMBL" id="RSEJ01000031">
    <property type="protein sequence ID" value="NBI55472.1"/>
    <property type="molecule type" value="Genomic_DNA"/>
</dbReference>
<gene>
    <name evidence="1" type="ORF">EIZ48_23425</name>
</gene>
<keyword evidence="2" id="KW-1185">Reference proteome</keyword>
<evidence type="ECO:0000313" key="2">
    <source>
        <dbReference type="Proteomes" id="UP000738517"/>
    </source>
</evidence>
<dbReference type="RefSeq" id="WP_160657103.1">
    <property type="nucleotide sequence ID" value="NZ_RSEJ01000031.1"/>
</dbReference>
<comment type="caution">
    <text evidence="1">The sequence shown here is derived from an EMBL/GenBank/DDBJ whole genome shotgun (WGS) entry which is preliminary data.</text>
</comment>
<sequence length="69" mass="8018">MSEQLYYEINDDGTGFAFISGEPEYFRSLAELHQIGAEFYPSGYELHQVTSDNWQLLYDEGVFDNEIIN</sequence>
<reference evidence="1 2" key="1">
    <citation type="journal article" date="2017" name="Int. J. Syst. Evol. Microbiol.">
        <title>Photobacterium alginatilyticum sp. nov., a marine bacterium isolated from bottom seawater.</title>
        <authorList>
            <person name="Wang X."/>
            <person name="Wang Y."/>
            <person name="Yang X."/>
            <person name="Sun H."/>
            <person name="Li B."/>
            <person name="Zhang X.H."/>
        </authorList>
    </citation>
    <scope>NUCLEOTIDE SEQUENCE [LARGE SCALE GENOMIC DNA]</scope>
    <source>
        <strain evidence="1 2">P03D4</strain>
    </source>
</reference>
<evidence type="ECO:0000313" key="1">
    <source>
        <dbReference type="EMBL" id="NBI55472.1"/>
    </source>
</evidence>
<accession>A0ABW9YPK5</accession>
<organism evidence="1 2">
    <name type="scientific">Photobacterium alginatilyticum</name>
    <dbReference type="NCBI Taxonomy" id="1775171"/>
    <lineage>
        <taxon>Bacteria</taxon>
        <taxon>Pseudomonadati</taxon>
        <taxon>Pseudomonadota</taxon>
        <taxon>Gammaproteobacteria</taxon>
        <taxon>Vibrionales</taxon>
        <taxon>Vibrionaceae</taxon>
        <taxon>Photobacterium</taxon>
    </lineage>
</organism>
<dbReference type="Proteomes" id="UP000738517">
    <property type="component" value="Unassembled WGS sequence"/>
</dbReference>
<protein>
    <submittedName>
        <fullName evidence="1">Uncharacterized protein</fullName>
    </submittedName>
</protein>
<proteinExistence type="predicted"/>
<name>A0ABW9YPK5_9GAMM</name>